<keyword evidence="1" id="KW-0067">ATP-binding</keyword>
<keyword evidence="1" id="KW-0547">Nucleotide-binding</keyword>
<protein>
    <submittedName>
        <fullName evidence="3">Protein kinase domain-containing protein</fullName>
    </submittedName>
</protein>
<dbReference type="PANTHER" id="PTHR24348:SF68">
    <property type="entry name" value="SERINE_THREONINE-PROTEIN KINASE ATG1C"/>
    <property type="match status" value="1"/>
</dbReference>
<dbReference type="GO" id="GO:0010506">
    <property type="term" value="P:regulation of autophagy"/>
    <property type="evidence" value="ECO:0007669"/>
    <property type="project" value="InterPro"/>
</dbReference>
<dbReference type="PROSITE" id="PS50011">
    <property type="entry name" value="PROTEIN_KINASE_DOM"/>
    <property type="match status" value="1"/>
</dbReference>
<dbReference type="Pfam" id="PF00069">
    <property type="entry name" value="Pkinase"/>
    <property type="match status" value="1"/>
</dbReference>
<evidence type="ECO:0000256" key="1">
    <source>
        <dbReference type="PROSITE-ProRule" id="PRU10141"/>
    </source>
</evidence>
<name>A0A699YMP5_HAELA</name>
<comment type="caution">
    <text evidence="3">The sequence shown here is derived from an EMBL/GenBank/DDBJ whole genome shotgun (WGS) entry which is preliminary data.</text>
</comment>
<feature type="non-terminal residue" evidence="3">
    <location>
        <position position="267"/>
    </location>
</feature>
<gene>
    <name evidence="3" type="ORF">HaLaN_06766</name>
</gene>
<dbReference type="PROSITE" id="PS00107">
    <property type="entry name" value="PROTEIN_KINASE_ATP"/>
    <property type="match status" value="1"/>
</dbReference>
<dbReference type="InterPro" id="IPR011009">
    <property type="entry name" value="Kinase-like_dom_sf"/>
</dbReference>
<evidence type="ECO:0000313" key="4">
    <source>
        <dbReference type="Proteomes" id="UP000485058"/>
    </source>
</evidence>
<organism evidence="3 4">
    <name type="scientific">Haematococcus lacustris</name>
    <name type="common">Green alga</name>
    <name type="synonym">Haematococcus pluvialis</name>
    <dbReference type="NCBI Taxonomy" id="44745"/>
    <lineage>
        <taxon>Eukaryota</taxon>
        <taxon>Viridiplantae</taxon>
        <taxon>Chlorophyta</taxon>
        <taxon>core chlorophytes</taxon>
        <taxon>Chlorophyceae</taxon>
        <taxon>CS clade</taxon>
        <taxon>Chlamydomonadales</taxon>
        <taxon>Haematococcaceae</taxon>
        <taxon>Haematococcus</taxon>
    </lineage>
</organism>
<dbReference type="GO" id="GO:0005524">
    <property type="term" value="F:ATP binding"/>
    <property type="evidence" value="ECO:0007669"/>
    <property type="project" value="UniProtKB-UniRule"/>
</dbReference>
<dbReference type="InterPro" id="IPR017441">
    <property type="entry name" value="Protein_kinase_ATP_BS"/>
</dbReference>
<feature type="domain" description="Protein kinase" evidence="2">
    <location>
        <begin position="139"/>
        <end position="267"/>
    </location>
</feature>
<dbReference type="Gene3D" id="3.30.200.20">
    <property type="entry name" value="Phosphorylase Kinase, domain 1"/>
    <property type="match status" value="1"/>
</dbReference>
<keyword evidence="3" id="KW-0418">Kinase</keyword>
<dbReference type="AlphaFoldDB" id="A0A699YMP5"/>
<dbReference type="EMBL" id="BLLF01000390">
    <property type="protein sequence ID" value="GFH11290.1"/>
    <property type="molecule type" value="Genomic_DNA"/>
</dbReference>
<feature type="non-terminal residue" evidence="3">
    <location>
        <position position="1"/>
    </location>
</feature>
<proteinExistence type="predicted"/>
<dbReference type="SUPFAM" id="SSF56112">
    <property type="entry name" value="Protein kinase-like (PK-like)"/>
    <property type="match status" value="1"/>
</dbReference>
<dbReference type="InterPro" id="IPR045269">
    <property type="entry name" value="Atg1-like"/>
</dbReference>
<dbReference type="GO" id="GO:0005737">
    <property type="term" value="C:cytoplasm"/>
    <property type="evidence" value="ECO:0007669"/>
    <property type="project" value="TreeGrafter"/>
</dbReference>
<dbReference type="Proteomes" id="UP000485058">
    <property type="component" value="Unassembled WGS sequence"/>
</dbReference>
<accession>A0A699YMP5</accession>
<dbReference type="PANTHER" id="PTHR24348">
    <property type="entry name" value="SERINE/THREONINE-PROTEIN KINASE UNC-51-RELATED"/>
    <property type="match status" value="1"/>
</dbReference>
<evidence type="ECO:0000259" key="2">
    <source>
        <dbReference type="PROSITE" id="PS50011"/>
    </source>
</evidence>
<evidence type="ECO:0000313" key="3">
    <source>
        <dbReference type="EMBL" id="GFH11290.1"/>
    </source>
</evidence>
<keyword evidence="3" id="KW-0808">Transferase</keyword>
<keyword evidence="4" id="KW-1185">Reference proteome</keyword>
<feature type="binding site" evidence="1">
    <location>
        <position position="168"/>
    </location>
    <ligand>
        <name>ATP</name>
        <dbReference type="ChEBI" id="CHEBI:30616"/>
    </ligand>
</feature>
<reference evidence="3 4" key="1">
    <citation type="submission" date="2020-02" db="EMBL/GenBank/DDBJ databases">
        <title>Draft genome sequence of Haematococcus lacustris strain NIES-144.</title>
        <authorList>
            <person name="Morimoto D."/>
            <person name="Nakagawa S."/>
            <person name="Yoshida T."/>
            <person name="Sawayama S."/>
        </authorList>
    </citation>
    <scope>NUCLEOTIDE SEQUENCE [LARGE SCALE GENOMIC DNA]</scope>
    <source>
        <strain evidence="3 4">NIES-144</strain>
    </source>
</reference>
<sequence>MQTSRTGWDGRFTEGEVLQVFQALQPNKQGLLTRSALATAMDKLGLDSNDMRLQSMLEYAAEVVGLGGKVETLAGDKPCIDRLSCELIVKATASVRNAHFSSAIMVLRECFCCCCVDKPERRVRSKLVDWRQHPYLAAYELQHVIGEGGFSEVWLALHKLTKQKVVIKAVYLSKPGLRPEQAVILEAEAKFLRLLDHPHIVRCHSVLESKYDLVSLESIPLCATTQLTPRCLPADPVYSHVGCAESATGRTGCPVPITSAGQWVECT</sequence>
<dbReference type="GO" id="GO:0004674">
    <property type="term" value="F:protein serine/threonine kinase activity"/>
    <property type="evidence" value="ECO:0007669"/>
    <property type="project" value="InterPro"/>
</dbReference>
<dbReference type="InterPro" id="IPR000719">
    <property type="entry name" value="Prot_kinase_dom"/>
</dbReference>